<name>A0AAP3GDI5_BRELA</name>
<comment type="caution">
    <text evidence="1">The sequence shown here is derived from an EMBL/GenBank/DDBJ whole genome shotgun (WGS) entry which is preliminary data.</text>
</comment>
<accession>A0AAP3GDI5</accession>
<proteinExistence type="predicted"/>
<sequence length="83" mass="9444">MKMMLDECPKRKLNTTIVIAELDESEVVSRTIFAKGDEVFVLCVVHHQEATEYAEEGLLYIIYSDKLRESTVVHESLLDEVAA</sequence>
<dbReference type="RefSeq" id="WP_258435162.1">
    <property type="nucleotide sequence ID" value="NZ_JANSGW010000128.1"/>
</dbReference>
<reference evidence="1" key="1">
    <citation type="submission" date="2022-09" db="EMBL/GenBank/DDBJ databases">
        <title>Genome analysis and characterization of larvicidal activity of Brevibacillus strains.</title>
        <authorList>
            <person name="Patrusheva E.V."/>
            <person name="Izotova A.O."/>
            <person name="Toshchakov S.V."/>
            <person name="Sineoky S.P."/>
        </authorList>
    </citation>
    <scope>NUCLEOTIDE SEQUENCE</scope>
    <source>
        <strain evidence="1">VKPM_B-13247</strain>
    </source>
</reference>
<protein>
    <submittedName>
        <fullName evidence="1">Uncharacterized protein</fullName>
    </submittedName>
</protein>
<evidence type="ECO:0000313" key="2">
    <source>
        <dbReference type="Proteomes" id="UP001077662"/>
    </source>
</evidence>
<gene>
    <name evidence="1" type="ORF">O0554_27330</name>
</gene>
<dbReference type="Proteomes" id="UP001077662">
    <property type="component" value="Unassembled WGS sequence"/>
</dbReference>
<organism evidence="1 2">
    <name type="scientific">Brevibacillus laterosporus</name>
    <name type="common">Bacillus laterosporus</name>
    <dbReference type="NCBI Taxonomy" id="1465"/>
    <lineage>
        <taxon>Bacteria</taxon>
        <taxon>Bacillati</taxon>
        <taxon>Bacillota</taxon>
        <taxon>Bacilli</taxon>
        <taxon>Bacillales</taxon>
        <taxon>Paenibacillaceae</taxon>
        <taxon>Brevibacillus</taxon>
    </lineage>
</organism>
<dbReference type="AlphaFoldDB" id="A0AAP3GDI5"/>
<evidence type="ECO:0000313" key="1">
    <source>
        <dbReference type="EMBL" id="MCZ0810540.1"/>
    </source>
</evidence>
<dbReference type="EMBL" id="JAPTNE010000128">
    <property type="protein sequence ID" value="MCZ0810540.1"/>
    <property type="molecule type" value="Genomic_DNA"/>
</dbReference>